<evidence type="ECO:0000313" key="2">
    <source>
        <dbReference type="Proteomes" id="UP001168338"/>
    </source>
</evidence>
<dbReference type="InterPro" id="IPR025354">
    <property type="entry name" value="DUF4258"/>
</dbReference>
<name>A0ABT8MCT9_9EURY</name>
<evidence type="ECO:0000313" key="1">
    <source>
        <dbReference type="EMBL" id="MDN7025700.1"/>
    </source>
</evidence>
<sequence length="71" mass="8057">MPANKKRIVELAREDAVLISRHARIRMFERNIRTDEIIAVIAAGTIIEEYSDDEPCPSVLILGFIGEQAYQ</sequence>
<organism evidence="1 2">
    <name type="scientific">Methanoculleus frigidifontis</name>
    <dbReference type="NCBI Taxonomy" id="2584085"/>
    <lineage>
        <taxon>Archaea</taxon>
        <taxon>Methanobacteriati</taxon>
        <taxon>Methanobacteriota</taxon>
        <taxon>Stenosarchaea group</taxon>
        <taxon>Methanomicrobia</taxon>
        <taxon>Methanomicrobiales</taxon>
        <taxon>Methanomicrobiaceae</taxon>
        <taxon>Methanoculleus</taxon>
    </lineage>
</organism>
<proteinExistence type="predicted"/>
<dbReference type="Pfam" id="PF14076">
    <property type="entry name" value="DUF4258"/>
    <property type="match status" value="1"/>
</dbReference>
<keyword evidence="2" id="KW-1185">Reference proteome</keyword>
<dbReference type="Proteomes" id="UP001168338">
    <property type="component" value="Unassembled WGS sequence"/>
</dbReference>
<accession>A0ABT8MCT9</accession>
<protein>
    <submittedName>
        <fullName evidence="1">DUF4258 domain-containing protein</fullName>
    </submittedName>
</protein>
<dbReference type="EMBL" id="VCYH01000009">
    <property type="protein sequence ID" value="MDN7025700.1"/>
    <property type="molecule type" value="Genomic_DNA"/>
</dbReference>
<gene>
    <name evidence="1" type="ORF">FGU65_12535</name>
</gene>
<comment type="caution">
    <text evidence="1">The sequence shown here is derived from an EMBL/GenBank/DDBJ whole genome shotgun (WGS) entry which is preliminary data.</text>
</comment>
<dbReference type="RefSeq" id="WP_301664886.1">
    <property type="nucleotide sequence ID" value="NZ_VCYH01000009.1"/>
</dbReference>
<reference evidence="1" key="1">
    <citation type="submission" date="2019-05" db="EMBL/GenBank/DDBJ databases">
        <title>Methanoculleus sp. FWC-SCC1, a methanogenic archaeon isolated from deep marine cold seep.</title>
        <authorList>
            <person name="Chen Y.-W."/>
            <person name="Chen S.-C."/>
            <person name="Teng N.-H."/>
            <person name="Lai M.-C."/>
        </authorList>
    </citation>
    <scope>NUCLEOTIDE SEQUENCE</scope>
    <source>
        <strain evidence="1">FWC-SCC1</strain>
    </source>
</reference>